<dbReference type="Gene3D" id="1.10.220.120">
    <property type="entry name" value="Sigma-70 factor, region 1.1"/>
    <property type="match status" value="1"/>
</dbReference>
<feature type="coiled-coil region" evidence="7">
    <location>
        <begin position="342"/>
        <end position="397"/>
    </location>
</feature>
<dbReference type="GO" id="GO:0003677">
    <property type="term" value="F:DNA binding"/>
    <property type="evidence" value="ECO:0007669"/>
    <property type="project" value="UniProtKB-UniRule"/>
</dbReference>
<dbReference type="Gene3D" id="1.10.10.10">
    <property type="entry name" value="Winged helix-like DNA-binding domain superfamily/Winged helix DNA-binding domain"/>
    <property type="match status" value="2"/>
</dbReference>
<dbReference type="Pfam" id="PF04545">
    <property type="entry name" value="Sigma70_r4"/>
    <property type="match status" value="1"/>
</dbReference>
<dbReference type="InterPro" id="IPR036388">
    <property type="entry name" value="WH-like_DNA-bd_sf"/>
</dbReference>
<dbReference type="Pfam" id="PF00140">
    <property type="entry name" value="Sigma70_r1_2"/>
    <property type="match status" value="1"/>
</dbReference>
<dbReference type="AlphaFoldDB" id="A0A286P4A1"/>
<dbReference type="Pfam" id="PF04542">
    <property type="entry name" value="Sigma70_r2"/>
    <property type="match status" value="1"/>
</dbReference>
<dbReference type="InterPro" id="IPR013324">
    <property type="entry name" value="RNA_pol_sigma_r3/r4-like"/>
</dbReference>
<keyword evidence="5 6" id="KW-0804">Transcription</keyword>
<dbReference type="InterPro" id="IPR014284">
    <property type="entry name" value="RNA_pol_sigma-70_dom"/>
</dbReference>
<keyword evidence="11" id="KW-1185">Reference proteome</keyword>
<feature type="region of interest" description="Sigma-70 factor domain-2" evidence="6">
    <location>
        <begin position="391"/>
        <end position="461"/>
    </location>
</feature>
<feature type="domain" description="RNA polymerase sigma-70" evidence="8">
    <location>
        <begin position="415"/>
        <end position="428"/>
    </location>
</feature>
<evidence type="ECO:0000259" key="8">
    <source>
        <dbReference type="PROSITE" id="PS00715"/>
    </source>
</evidence>
<evidence type="ECO:0000256" key="3">
    <source>
        <dbReference type="ARBA" id="ARBA00023082"/>
    </source>
</evidence>
<dbReference type="PANTHER" id="PTHR30603:SF60">
    <property type="entry name" value="RNA POLYMERASE SIGMA FACTOR RPOD"/>
    <property type="match status" value="1"/>
</dbReference>
<dbReference type="KEGG" id="mmai:sS8_5557"/>
<evidence type="ECO:0000256" key="2">
    <source>
        <dbReference type="ARBA" id="ARBA00023015"/>
    </source>
</evidence>
<dbReference type="NCBIfam" id="NF004208">
    <property type="entry name" value="PRK05658.1"/>
    <property type="match status" value="1"/>
</dbReference>
<dbReference type="GO" id="GO:0005737">
    <property type="term" value="C:cytoplasm"/>
    <property type="evidence" value="ECO:0007669"/>
    <property type="project" value="UniProtKB-SubCell"/>
</dbReference>
<dbReference type="CDD" id="cd06171">
    <property type="entry name" value="Sigma70_r4"/>
    <property type="match status" value="1"/>
</dbReference>
<comment type="subcellular location">
    <subcellularLocation>
        <location evidence="6">Cytoplasm</location>
    </subcellularLocation>
</comment>
<dbReference type="Pfam" id="PF04546">
    <property type="entry name" value="Sigma70_ner"/>
    <property type="match status" value="1"/>
</dbReference>
<dbReference type="EMBL" id="AP017928">
    <property type="protein sequence ID" value="BBA37474.1"/>
    <property type="molecule type" value="Genomic_DNA"/>
</dbReference>
<evidence type="ECO:0000256" key="4">
    <source>
        <dbReference type="ARBA" id="ARBA00023125"/>
    </source>
</evidence>
<dbReference type="FunFam" id="1.10.10.10:FF:000002">
    <property type="entry name" value="RNA polymerase sigma factor SigA"/>
    <property type="match status" value="1"/>
</dbReference>
<evidence type="ECO:0000256" key="6">
    <source>
        <dbReference type="HAMAP-Rule" id="MF_00963"/>
    </source>
</evidence>
<keyword evidence="2 6" id="KW-0805">Transcription regulation</keyword>
<dbReference type="SUPFAM" id="SSF88946">
    <property type="entry name" value="Sigma2 domain of RNA polymerase sigma factors"/>
    <property type="match status" value="1"/>
</dbReference>
<dbReference type="InterPro" id="IPR007631">
    <property type="entry name" value="RNA_pol_sigma_70_non-ess"/>
</dbReference>
<feature type="region of interest" description="Sigma-70 factor domain-3" evidence="6">
    <location>
        <begin position="470"/>
        <end position="546"/>
    </location>
</feature>
<dbReference type="InterPro" id="IPR009042">
    <property type="entry name" value="RNA_pol_sigma70_r1_2"/>
</dbReference>
<evidence type="ECO:0000313" key="11">
    <source>
        <dbReference type="Proteomes" id="UP000266313"/>
    </source>
</evidence>
<evidence type="ECO:0000256" key="7">
    <source>
        <dbReference type="SAM" id="Coils"/>
    </source>
</evidence>
<dbReference type="PROSITE" id="PS00715">
    <property type="entry name" value="SIGMA70_1"/>
    <property type="match status" value="1"/>
</dbReference>
<comment type="subunit">
    <text evidence="6">Interacts transiently with the RNA polymerase catalytic core.</text>
</comment>
<dbReference type="InterPro" id="IPR000943">
    <property type="entry name" value="RNA_pol_sigma70"/>
</dbReference>
<evidence type="ECO:0000259" key="9">
    <source>
        <dbReference type="PROSITE" id="PS00716"/>
    </source>
</evidence>
<accession>A0A286P4A1</accession>
<dbReference type="InterPro" id="IPR007630">
    <property type="entry name" value="RNA_pol_sigma70_r4"/>
</dbReference>
<dbReference type="Pfam" id="PF03979">
    <property type="entry name" value="Sigma70_r1_1"/>
    <property type="match status" value="1"/>
</dbReference>
<dbReference type="InterPro" id="IPR012760">
    <property type="entry name" value="RNA_pol_sigma_RpoD_C"/>
</dbReference>
<name>A0A286P4A1_9GAMM</name>
<dbReference type="FunFam" id="1.10.601.10:FF:000002">
    <property type="entry name" value="RNA polymerase sigma factor RpoD"/>
    <property type="match status" value="1"/>
</dbReference>
<keyword evidence="1 6" id="KW-0963">Cytoplasm</keyword>
<comment type="similarity">
    <text evidence="6">Belongs to the sigma-70 factor family. RpoD/SigA subfamily.</text>
</comment>
<reference evidence="10 11" key="1">
    <citation type="submission" date="2016-12" db="EMBL/GenBank/DDBJ databases">
        <title>Genome sequencing of Methylocaldum marinum.</title>
        <authorList>
            <person name="Takeuchi M."/>
            <person name="Kamagata Y."/>
            <person name="Hiraoka S."/>
            <person name="Oshima K."/>
            <person name="Hattori M."/>
            <person name="Iwasaki W."/>
        </authorList>
    </citation>
    <scope>NUCLEOTIDE SEQUENCE [LARGE SCALE GENOMIC DNA]</scope>
    <source>
        <strain evidence="10 11">S8</strain>
    </source>
</reference>
<keyword evidence="7" id="KW-0175">Coiled coil</keyword>
<dbReference type="Pfam" id="PF04539">
    <property type="entry name" value="Sigma70_r3"/>
    <property type="match status" value="1"/>
</dbReference>
<dbReference type="Gene3D" id="1.10.601.10">
    <property type="entry name" value="RNA Polymerase Primary Sigma Factor"/>
    <property type="match status" value="1"/>
</dbReference>
<sequence>MFTGFLDDFHKKTKTNVNQMPITTNQLMNHEHQQLQLEELIAKGKIQGYLTYSDISDHMPDEMLEPEQFEDIIGMIEDIGIDVYEEAPDAELISAPAAITEEDEEETAAVAAVLASPIDLEQKRTSDPVRIYMREMGAVDLLTREQELSIARRIEEGLDQAAHELVRCLPAMERFFKAFESIERGGVRLSDLISGFVSPMPQPETVELEEDSEAELAEETESGPDTGQLEEKLAEFAKRHETVLSTLREYGPKHEFTREAFDALAESFLEFKKTPQFFKELTGVLHAAAAEIREQERLIQNLCVQQSKMPRAEFIASFVGHETSPLWLQQQLEKQAPFAETLAAHAGRIEQAQNKLARIEQVHGLSIGEIKEMNRRVSIAENHAQQAKKEMVEANLRLVISIARKYTNRGLQFPDLIQEGNIGLMRAVDKFEYHRGYKFSTYATWWIRQAITRAIADQARTIRIPVHMIETINKLNRISRQLTQELGRDPTAEELGERMGLPEDKVRAILKVTREPVSMATPVGDEGDTHLGDLIEDPYAASPVESATTSGLRETTRKALAGLPEREAAVLRMRFGIDMSTDHTLEEVGRQFDITRERIRQIEVKALRKLRQSSGSEPLRSFLDLG</sequence>
<feature type="domain" description="RNA polymerase sigma-70" evidence="9">
    <location>
        <begin position="584"/>
        <end position="610"/>
    </location>
</feature>
<dbReference type="PRINTS" id="PR00046">
    <property type="entry name" value="SIGMA70FCT"/>
</dbReference>
<evidence type="ECO:0000313" key="10">
    <source>
        <dbReference type="EMBL" id="BBA37474.1"/>
    </source>
</evidence>
<gene>
    <name evidence="6" type="primary">rpoD</name>
    <name evidence="10" type="ORF">sS8_5557</name>
</gene>
<dbReference type="Proteomes" id="UP000266313">
    <property type="component" value="Chromosome"/>
</dbReference>
<dbReference type="InterPro" id="IPR028630">
    <property type="entry name" value="Sigma70_RpoD"/>
</dbReference>
<dbReference type="SUPFAM" id="SSF88659">
    <property type="entry name" value="Sigma3 and sigma4 domains of RNA polymerase sigma factors"/>
    <property type="match status" value="2"/>
</dbReference>
<organism evidence="10 11">
    <name type="scientific">Methylocaldum marinum</name>
    <dbReference type="NCBI Taxonomy" id="1432792"/>
    <lineage>
        <taxon>Bacteria</taxon>
        <taxon>Pseudomonadati</taxon>
        <taxon>Pseudomonadota</taxon>
        <taxon>Gammaproteobacteria</taxon>
        <taxon>Methylococcales</taxon>
        <taxon>Methylococcaceae</taxon>
        <taxon>Methylocaldum</taxon>
    </lineage>
</organism>
<dbReference type="PROSITE" id="PS00716">
    <property type="entry name" value="SIGMA70_2"/>
    <property type="match status" value="1"/>
</dbReference>
<feature type="region of interest" description="Sigma-70 factor domain-4" evidence="6">
    <location>
        <begin position="559"/>
        <end position="612"/>
    </location>
</feature>
<evidence type="ECO:0000256" key="1">
    <source>
        <dbReference type="ARBA" id="ARBA00022490"/>
    </source>
</evidence>
<dbReference type="InterPro" id="IPR042189">
    <property type="entry name" value="RNA_pol_sigma_70_r1_1_sf"/>
</dbReference>
<dbReference type="NCBIfam" id="TIGR02393">
    <property type="entry name" value="RpoD_Cterm"/>
    <property type="match status" value="1"/>
</dbReference>
<comment type="function">
    <text evidence="6">Sigma factors are initiation factors that promote the attachment of RNA polymerase to specific initiation sites and are then released. This sigma factor is the primary sigma factor during exponential growth.</text>
</comment>
<dbReference type="InterPro" id="IPR007627">
    <property type="entry name" value="RNA_pol_sigma70_r2"/>
</dbReference>
<keyword evidence="3 6" id="KW-0731">Sigma factor</keyword>
<dbReference type="GO" id="GO:0006352">
    <property type="term" value="P:DNA-templated transcription initiation"/>
    <property type="evidence" value="ECO:0007669"/>
    <property type="project" value="UniProtKB-UniRule"/>
</dbReference>
<feature type="short sequence motif" description="Interaction with polymerase core subunit RpoC" evidence="6">
    <location>
        <begin position="415"/>
        <end position="418"/>
    </location>
</feature>
<feature type="DNA-binding region" description="H-T-H motif" evidence="6">
    <location>
        <begin position="585"/>
        <end position="604"/>
    </location>
</feature>
<dbReference type="NCBIfam" id="TIGR02937">
    <property type="entry name" value="sigma70-ECF"/>
    <property type="match status" value="1"/>
</dbReference>
<proteinExistence type="inferred from homology"/>
<dbReference type="GO" id="GO:0016987">
    <property type="term" value="F:sigma factor activity"/>
    <property type="evidence" value="ECO:0007669"/>
    <property type="project" value="UniProtKB-UniRule"/>
</dbReference>
<dbReference type="InterPro" id="IPR013325">
    <property type="entry name" value="RNA_pol_sigma_r2"/>
</dbReference>
<dbReference type="InterPro" id="IPR007624">
    <property type="entry name" value="RNA_pol_sigma70_r3"/>
</dbReference>
<dbReference type="InterPro" id="IPR007127">
    <property type="entry name" value="RNA_pol_sigma_70_r1_1"/>
</dbReference>
<keyword evidence="4 6" id="KW-0238">DNA-binding</keyword>
<evidence type="ECO:0000256" key="5">
    <source>
        <dbReference type="ARBA" id="ARBA00023163"/>
    </source>
</evidence>
<protein>
    <recommendedName>
        <fullName evidence="6">RNA polymerase sigma factor RpoD</fullName>
    </recommendedName>
    <alternativeName>
        <fullName evidence="6">Sigma-70</fullName>
    </alternativeName>
</protein>
<dbReference type="HAMAP" id="MF_00963">
    <property type="entry name" value="Sigma70_RpoD_SigA"/>
    <property type="match status" value="1"/>
</dbReference>
<dbReference type="PANTHER" id="PTHR30603">
    <property type="entry name" value="RNA POLYMERASE SIGMA FACTOR RPO"/>
    <property type="match status" value="1"/>
</dbReference>
<dbReference type="InterPro" id="IPR050239">
    <property type="entry name" value="Sigma-70_RNA_pol_init_factors"/>
</dbReference>